<feature type="compositionally biased region" description="Polar residues" evidence="1">
    <location>
        <begin position="875"/>
        <end position="886"/>
    </location>
</feature>
<dbReference type="Pfam" id="PF10395">
    <property type="entry name" value="Utp8_b_propeller"/>
    <property type="match status" value="1"/>
</dbReference>
<evidence type="ECO:0000313" key="3">
    <source>
        <dbReference type="EMBL" id="KXJ88756.1"/>
    </source>
</evidence>
<gene>
    <name evidence="3" type="ORF">Micbo1qcDRAFT_15923</name>
</gene>
<dbReference type="InterPro" id="IPR018843">
    <property type="entry name" value="Utp8_b-prop"/>
</dbReference>
<dbReference type="Proteomes" id="UP000070501">
    <property type="component" value="Unassembled WGS sequence"/>
</dbReference>
<name>A0A136IVG2_9PEZI</name>
<accession>A0A136IVG2</accession>
<reference evidence="4" key="1">
    <citation type="submission" date="2016-02" db="EMBL/GenBank/DDBJ databases">
        <title>Draft genome sequence of Microdochium bolleyi, a fungal endophyte of beachgrass.</title>
        <authorList>
            <consortium name="DOE Joint Genome Institute"/>
            <person name="David A.S."/>
            <person name="May G."/>
            <person name="Haridas S."/>
            <person name="Lim J."/>
            <person name="Wang M."/>
            <person name="Labutti K."/>
            <person name="Lipzen A."/>
            <person name="Barry K."/>
            <person name="Grigoriev I.V."/>
        </authorList>
    </citation>
    <scope>NUCLEOTIDE SEQUENCE [LARGE SCALE GENOMIC DNA]</scope>
    <source>
        <strain evidence="4">J235TASD1</strain>
    </source>
</reference>
<feature type="region of interest" description="Disordered" evidence="1">
    <location>
        <begin position="642"/>
        <end position="674"/>
    </location>
</feature>
<dbReference type="OrthoDB" id="5330858at2759"/>
<organism evidence="3 4">
    <name type="scientific">Microdochium bolleyi</name>
    <dbReference type="NCBI Taxonomy" id="196109"/>
    <lineage>
        <taxon>Eukaryota</taxon>
        <taxon>Fungi</taxon>
        <taxon>Dikarya</taxon>
        <taxon>Ascomycota</taxon>
        <taxon>Pezizomycotina</taxon>
        <taxon>Sordariomycetes</taxon>
        <taxon>Xylariomycetidae</taxon>
        <taxon>Xylariales</taxon>
        <taxon>Microdochiaceae</taxon>
        <taxon>Microdochium</taxon>
    </lineage>
</organism>
<keyword evidence="4" id="KW-1185">Reference proteome</keyword>
<proteinExistence type="predicted"/>
<feature type="compositionally biased region" description="Low complexity" evidence="1">
    <location>
        <begin position="864"/>
        <end position="874"/>
    </location>
</feature>
<evidence type="ECO:0000259" key="2">
    <source>
        <dbReference type="Pfam" id="PF10395"/>
    </source>
</evidence>
<dbReference type="EMBL" id="KQ964257">
    <property type="protein sequence ID" value="KXJ88756.1"/>
    <property type="molecule type" value="Genomic_DNA"/>
</dbReference>
<dbReference type="STRING" id="196109.A0A136IVG2"/>
<evidence type="ECO:0000256" key="1">
    <source>
        <dbReference type="SAM" id="MobiDB-lite"/>
    </source>
</evidence>
<evidence type="ECO:0000313" key="4">
    <source>
        <dbReference type="Proteomes" id="UP000070501"/>
    </source>
</evidence>
<dbReference type="InParanoid" id="A0A136IVG2"/>
<dbReference type="AlphaFoldDB" id="A0A136IVG2"/>
<feature type="region of interest" description="Disordered" evidence="1">
    <location>
        <begin position="864"/>
        <end position="887"/>
    </location>
</feature>
<protein>
    <recommendedName>
        <fullName evidence="2">Utp8 beta-propeller domain-containing protein</fullName>
    </recommendedName>
</protein>
<feature type="domain" description="Utp8 beta-propeller" evidence="2">
    <location>
        <begin position="7"/>
        <end position="362"/>
    </location>
</feature>
<sequence>MASHFQIQKPYVLAVLPRPVDPTTGRYVVGNVYGSLPGSRKRKRSELAIGTDGDSMNIYDVSSSRLVTSYPIPPQSSFSCPAYSVRCRVPESKDVSRYTYVATRDAPENTITLFKDYVDASGKTTATTKTFVLGTGAPVIFLTRTSTATDEEELLLVRANGEMISLDAETLQKRWQSPPSTLKYGLESGSQKGDIEIEFCAAVPVADVVQGLFKGNIASFSLFPASALTKESSMEVLVLVSRSGSQRHIHITGVLSSKQNSLGLGQKIASVHVAPLQSANVRSPGQAKPLYHLDARSGQLLELVNDTLSTYDLTLSTPRPASTIELEDSTSFLRLTQTSLLSAADSKLDVYNPLYRSLQSSTPLEIDNNANTSNKKVSLVSYFSKIELAIAIVDSNLVAIQLEAPKARSKKRRAEGLLVDSLGRGIANKERYHSSTSVRVPKPSAFSNYLPGSLKDNYWDTWKAEEARADKLRAENNNAEFEALLADKFGLKVIDENQANGTAQSSPAVTNWKWPKSRDSYQYADRRWVLFGISHAFSWNSQTTGSDDAVPQLTCQLPQSNLVYYLVDAGHLTLSNVKAAFRAALGYSGQSDAHIAEQLVQRLADLDPSLELLTAYISATTLDAVELLIAVRTLMRSLELVQDPRRPPPKLLTDGSVEQQQQQQQTTPDGDDSKTEAIEQMEIDSLEAQVETAESYLNGDGGVRGSGLSVAFAKLAACPSITTIKTLRTTFKPEEILSLIYLLRVELVKGAWTSRYLDVTDFEQNEDLDAPPDNIIKLIADLLSRCVDSLGPGGWLLNDAILAGDESGDFISSLKLEVSAALEGLEEAVYLRGIVGETVKYAEAAAAVAHLSVTPAAVSASATASASEQQPSTAVQQQAAGNNKVSSRPVALHVREPGSEALPLGLKTRQQAVSAAKVVSGGEILKRSSRETGHLRSQQVGAYSLERIAI</sequence>